<evidence type="ECO:0000313" key="2">
    <source>
        <dbReference type="Proteomes" id="UP000317722"/>
    </source>
</evidence>
<evidence type="ECO:0000313" key="1">
    <source>
        <dbReference type="EMBL" id="TPG17164.1"/>
    </source>
</evidence>
<gene>
    <name evidence="1" type="ORF">EAH86_10400</name>
</gene>
<proteinExistence type="predicted"/>
<comment type="caution">
    <text evidence="1">The sequence shown here is derived from an EMBL/GenBank/DDBJ whole genome shotgun (WGS) entry which is preliminary data.</text>
</comment>
<dbReference type="AlphaFoldDB" id="A0A502CWX8"/>
<dbReference type="Proteomes" id="UP000317722">
    <property type="component" value="Unassembled WGS sequence"/>
</dbReference>
<organism evidence="1 2">
    <name type="scientific">Pedococcus bigeumensis</name>
    <dbReference type="NCBI Taxonomy" id="433644"/>
    <lineage>
        <taxon>Bacteria</taxon>
        <taxon>Bacillati</taxon>
        <taxon>Actinomycetota</taxon>
        <taxon>Actinomycetes</taxon>
        <taxon>Micrococcales</taxon>
        <taxon>Intrasporangiaceae</taxon>
        <taxon>Pedococcus</taxon>
    </lineage>
</organism>
<dbReference type="EMBL" id="RCZM01000003">
    <property type="protein sequence ID" value="TPG17164.1"/>
    <property type="molecule type" value="Genomic_DNA"/>
</dbReference>
<keyword evidence="2" id="KW-1185">Reference proteome</keyword>
<protein>
    <submittedName>
        <fullName evidence="1">Uncharacterized protein</fullName>
    </submittedName>
</protein>
<reference evidence="1 2" key="1">
    <citation type="journal article" date="2019" name="Environ. Microbiol.">
        <title>Species interactions and distinct microbial communities in high Arctic permafrost affected cryosols are associated with the CH4 and CO2 gas fluxes.</title>
        <authorList>
            <person name="Altshuler I."/>
            <person name="Hamel J."/>
            <person name="Turney S."/>
            <person name="Magnuson E."/>
            <person name="Levesque R."/>
            <person name="Greer C."/>
            <person name="Whyte L.G."/>
        </authorList>
    </citation>
    <scope>NUCLEOTIDE SEQUENCE [LARGE SCALE GENOMIC DNA]</scope>
    <source>
        <strain evidence="1 2">S9.3A</strain>
    </source>
</reference>
<accession>A0A502CWX8</accession>
<sequence>MPQKGRPALRAVLLEDALPVSLTPAAADITVVDSFEVPTMPGDIASQVAELSQAVTGRIQSLDPQIVVVRRADMPQRPSNADGPRWRLMATGAVAATARLLVPHTVVRTGRECGAAHGTRKEDVDAEALALVGKQSLVEAAAAALSGLVHDRWS</sequence>
<name>A0A502CWX8_9MICO</name>